<name>A0A1N7S6L7_9BURK</name>
<dbReference type="RefSeq" id="WP_162494333.1">
    <property type="nucleotide sequence ID" value="NZ_CYGX02000040.1"/>
</dbReference>
<dbReference type="Proteomes" id="UP000187012">
    <property type="component" value="Unassembled WGS sequence"/>
</dbReference>
<evidence type="ECO:0000313" key="2">
    <source>
        <dbReference type="Proteomes" id="UP000187012"/>
    </source>
</evidence>
<protein>
    <submittedName>
        <fullName evidence="1">Uncharacterized protein</fullName>
    </submittedName>
</protein>
<proteinExistence type="predicted"/>
<accession>A0A1N7S6L7</accession>
<reference evidence="1 2" key="1">
    <citation type="submission" date="2016-12" db="EMBL/GenBank/DDBJ databases">
        <authorList>
            <person name="Song W.-J."/>
            <person name="Kurnit D.M."/>
        </authorList>
    </citation>
    <scope>NUCLEOTIDE SEQUENCE [LARGE SCALE GENOMIC DNA]</scope>
    <source>
        <strain evidence="1 2">STM7296</strain>
    </source>
</reference>
<gene>
    <name evidence="1" type="ORF">BN2475_400072</name>
</gene>
<organism evidence="1 2">
    <name type="scientific">Paraburkholderia ribeironis</name>
    <dbReference type="NCBI Taxonomy" id="1247936"/>
    <lineage>
        <taxon>Bacteria</taxon>
        <taxon>Pseudomonadati</taxon>
        <taxon>Pseudomonadota</taxon>
        <taxon>Betaproteobacteria</taxon>
        <taxon>Burkholderiales</taxon>
        <taxon>Burkholderiaceae</taxon>
        <taxon>Paraburkholderia</taxon>
    </lineage>
</organism>
<dbReference type="AlphaFoldDB" id="A0A1N7S6L7"/>
<dbReference type="EMBL" id="CYGX02000040">
    <property type="protein sequence ID" value="SIT43074.1"/>
    <property type="molecule type" value="Genomic_DNA"/>
</dbReference>
<sequence>MAAALAGVADEAEETAGAKAHAQALNRPGRRCRRILIEIFWQKKKDAAAHRRAAGATRLAPDPPAPGARFYDAPPDCAASCASRLLYGRFGMHIAEARIAFYVTCRTDNRHPTADCAQDTHARHPYNSDYAFAANQ</sequence>
<keyword evidence="2" id="KW-1185">Reference proteome</keyword>
<evidence type="ECO:0000313" key="1">
    <source>
        <dbReference type="EMBL" id="SIT43074.1"/>
    </source>
</evidence>